<feature type="region of interest" description="Disordered" evidence="1">
    <location>
        <begin position="1"/>
        <end position="59"/>
    </location>
</feature>
<protein>
    <submittedName>
        <fullName evidence="2">Uncharacterized protein</fullName>
    </submittedName>
</protein>
<organism evidence="2 3">
    <name type="scientific">Aristolochia fimbriata</name>
    <name type="common">White veined hardy Dutchman's pipe vine</name>
    <dbReference type="NCBI Taxonomy" id="158543"/>
    <lineage>
        <taxon>Eukaryota</taxon>
        <taxon>Viridiplantae</taxon>
        <taxon>Streptophyta</taxon>
        <taxon>Embryophyta</taxon>
        <taxon>Tracheophyta</taxon>
        <taxon>Spermatophyta</taxon>
        <taxon>Magnoliopsida</taxon>
        <taxon>Magnoliidae</taxon>
        <taxon>Piperales</taxon>
        <taxon>Aristolochiaceae</taxon>
        <taxon>Aristolochia</taxon>
    </lineage>
</organism>
<evidence type="ECO:0000313" key="2">
    <source>
        <dbReference type="EMBL" id="KAG9442884.1"/>
    </source>
</evidence>
<evidence type="ECO:0000256" key="1">
    <source>
        <dbReference type="SAM" id="MobiDB-lite"/>
    </source>
</evidence>
<comment type="caution">
    <text evidence="2">The sequence shown here is derived from an EMBL/GenBank/DDBJ whole genome shotgun (WGS) entry which is preliminary data.</text>
</comment>
<dbReference type="EMBL" id="JAINDJ010000007">
    <property type="protein sequence ID" value="KAG9442884.1"/>
    <property type="molecule type" value="Genomic_DNA"/>
</dbReference>
<accession>A0AAV7E3Y0</accession>
<name>A0AAV7E3Y0_ARIFI</name>
<proteinExistence type="predicted"/>
<reference evidence="2 3" key="1">
    <citation type="submission" date="2021-07" db="EMBL/GenBank/DDBJ databases">
        <title>The Aristolochia fimbriata genome: insights into angiosperm evolution, floral development and chemical biosynthesis.</title>
        <authorList>
            <person name="Jiao Y."/>
        </authorList>
    </citation>
    <scope>NUCLEOTIDE SEQUENCE [LARGE SCALE GENOMIC DNA]</scope>
    <source>
        <strain evidence="2">IBCAS-2021</strain>
        <tissue evidence="2">Leaf</tissue>
    </source>
</reference>
<keyword evidence="3" id="KW-1185">Reference proteome</keyword>
<feature type="compositionally biased region" description="Polar residues" evidence="1">
    <location>
        <begin position="252"/>
        <end position="268"/>
    </location>
</feature>
<feature type="region of interest" description="Disordered" evidence="1">
    <location>
        <begin position="239"/>
        <end position="268"/>
    </location>
</feature>
<sequence length="268" mass="28774">MASRKSITVIEISSSSSSSDEDAEGRQLTGKAGKKRPLEKEKISTGAAEKKKKTTGRPILKEEKITGAVNEAATEDSDCIILDTNPFEDTTKKLPVLSEPKGEKEDEDLGFNMADHDEVLSFIPLPSSSSSSTTRDDLGNLMADHHDEVLSFIPLPSSSSRGTIGDDLGNLMADHHDEVLSFIPLPSSSSRSTIGDDLGNLMDGAANEAFSFIPLLFSSGSSNGDFILTGLRQTHHQNAFDEDEAESDHESLSTGKAETQCSTTGNYY</sequence>
<gene>
    <name evidence="2" type="ORF">H6P81_018738</name>
</gene>
<dbReference type="AlphaFoldDB" id="A0AAV7E3Y0"/>
<dbReference type="Proteomes" id="UP000825729">
    <property type="component" value="Unassembled WGS sequence"/>
</dbReference>
<evidence type="ECO:0000313" key="3">
    <source>
        <dbReference type="Proteomes" id="UP000825729"/>
    </source>
</evidence>